<evidence type="ECO:0000313" key="3">
    <source>
        <dbReference type="Proteomes" id="UP001165065"/>
    </source>
</evidence>
<protein>
    <submittedName>
        <fullName evidence="2">Uncharacterized protein</fullName>
    </submittedName>
</protein>
<feature type="compositionally biased region" description="Polar residues" evidence="1">
    <location>
        <begin position="12"/>
        <end position="31"/>
    </location>
</feature>
<dbReference type="Proteomes" id="UP001165065">
    <property type="component" value="Unassembled WGS sequence"/>
</dbReference>
<reference evidence="3" key="1">
    <citation type="journal article" date="2023" name="Commun. Biol.">
        <title>Genome analysis of Parmales, the sister group of diatoms, reveals the evolutionary specialization of diatoms from phago-mixotrophs to photoautotrophs.</title>
        <authorList>
            <person name="Ban H."/>
            <person name="Sato S."/>
            <person name="Yoshikawa S."/>
            <person name="Yamada K."/>
            <person name="Nakamura Y."/>
            <person name="Ichinomiya M."/>
            <person name="Sato N."/>
            <person name="Blanc-Mathieu R."/>
            <person name="Endo H."/>
            <person name="Kuwata A."/>
            <person name="Ogata H."/>
        </authorList>
    </citation>
    <scope>NUCLEOTIDE SEQUENCE [LARGE SCALE GENOMIC DNA]</scope>
</reference>
<sequence length="282" mass="30781">MSTPKGPKRQRPTVTAEKSTPPQTSDITISSPRILDTHDATVSSSSGATSLPNSDPVEAIVSPVVVKPHRLLVTTTIHVLSQIYDPITSTWQVNTDGVNITNTTVSHEDTYKHKYNIAADSRDGLKGKEGVTYQQYQSGSLDAFAAFAFREYGCKGGYPGDDARHSTYQGRINFSRLGNPRGVKGPPFPAHSIKCLDTQLVPDSSGGTRLATATEQDFQALLDLWTAGLSDHIATLSDSEKKTILGAKEWARDSIVVVKCDASTPDWVKKFLFMKKKHVEEF</sequence>
<feature type="region of interest" description="Disordered" evidence="1">
    <location>
        <begin position="1"/>
        <end position="34"/>
    </location>
</feature>
<comment type="caution">
    <text evidence="2">The sequence shown here is derived from an EMBL/GenBank/DDBJ whole genome shotgun (WGS) entry which is preliminary data.</text>
</comment>
<dbReference type="AlphaFoldDB" id="A0A9W7LB30"/>
<keyword evidence="3" id="KW-1185">Reference proteome</keyword>
<proteinExistence type="predicted"/>
<dbReference type="OrthoDB" id="10538953at2759"/>
<dbReference type="EMBL" id="BRYA01000183">
    <property type="protein sequence ID" value="GMI42857.1"/>
    <property type="molecule type" value="Genomic_DNA"/>
</dbReference>
<name>A0A9W7LB30_9STRA</name>
<evidence type="ECO:0000256" key="1">
    <source>
        <dbReference type="SAM" id="MobiDB-lite"/>
    </source>
</evidence>
<gene>
    <name evidence="2" type="ORF">TrCOL_g12844</name>
</gene>
<organism evidence="2 3">
    <name type="scientific">Triparma columacea</name>
    <dbReference type="NCBI Taxonomy" id="722753"/>
    <lineage>
        <taxon>Eukaryota</taxon>
        <taxon>Sar</taxon>
        <taxon>Stramenopiles</taxon>
        <taxon>Ochrophyta</taxon>
        <taxon>Bolidophyceae</taxon>
        <taxon>Parmales</taxon>
        <taxon>Triparmaceae</taxon>
        <taxon>Triparma</taxon>
    </lineage>
</organism>
<feature type="compositionally biased region" description="Basic residues" evidence="1">
    <location>
        <begin position="1"/>
        <end position="11"/>
    </location>
</feature>
<evidence type="ECO:0000313" key="2">
    <source>
        <dbReference type="EMBL" id="GMI42857.1"/>
    </source>
</evidence>
<accession>A0A9W7LB30</accession>